<evidence type="ECO:0000256" key="1">
    <source>
        <dbReference type="SAM" id="MobiDB-lite"/>
    </source>
</evidence>
<name>A0AAV4LZ31_BABCB</name>
<feature type="compositionally biased region" description="Basic and acidic residues" evidence="1">
    <location>
        <begin position="741"/>
        <end position="750"/>
    </location>
</feature>
<dbReference type="EMBL" id="BPLF01000003">
    <property type="protein sequence ID" value="GIX64406.1"/>
    <property type="molecule type" value="Genomic_DNA"/>
</dbReference>
<proteinExistence type="predicted"/>
<feature type="compositionally biased region" description="Basic and acidic residues" evidence="1">
    <location>
        <begin position="687"/>
        <end position="700"/>
    </location>
</feature>
<feature type="region of interest" description="Disordered" evidence="1">
    <location>
        <begin position="414"/>
        <end position="447"/>
    </location>
</feature>
<feature type="compositionally biased region" description="Basic and acidic residues" evidence="1">
    <location>
        <begin position="716"/>
        <end position="731"/>
    </location>
</feature>
<feature type="region of interest" description="Disordered" evidence="1">
    <location>
        <begin position="1"/>
        <end position="23"/>
    </location>
</feature>
<evidence type="ECO:0000313" key="3">
    <source>
        <dbReference type="Proteomes" id="UP001497744"/>
    </source>
</evidence>
<protein>
    <submittedName>
        <fullName evidence="2">Prepilin-type N-terminal cleavage/methylation domain-containing protein</fullName>
    </submittedName>
</protein>
<feature type="region of interest" description="Disordered" evidence="1">
    <location>
        <begin position="687"/>
        <end position="854"/>
    </location>
</feature>
<feature type="compositionally biased region" description="Basic and acidic residues" evidence="1">
    <location>
        <begin position="816"/>
        <end position="825"/>
    </location>
</feature>
<gene>
    <name evidence="2" type="ORF">BcabD6B2_38410</name>
</gene>
<sequence length="854" mass="91814">MGHHDVAPARALNAGGVSGDGRKVDAKQANGLVRWEVGRVAVIARCRRRDTRGRRRRWGAGLGKRRAEVHATAALGLACAGLALFRFVPRSETDGHAEQTVEVVELRSEVRDLGETAVATQPVVLRDAVEEALRLSSLVQGFQLAQRLQKRLARLRVQQAEVGPWQASATRRVVQAHEGHIVESEAQSEQHEAVGLGVGQVDEGFAMGKDLEDAEVALERGLAGLPVLAELLVEDAVEVGAQAVADAPQLEFGLLRLGVPRPAVGEGVRKGEGIRVGAGEGDTDGRSDGVLLAQQLHEAASVRRRQEAAELFVEPASGGQRRLGARHRFATRWRRPGDETIAWKRFRCVGVMMLLGVVIGWNHGQSGSSGTSTGPAPSCLDEGGIRFLGRTARKAANSPPSDGHQCAVHTYTLQKAAKQPQRPAVLARARSLSAERPAARTPETEPVRMVSDGREWTDGYARPDHRNAPDPEEEALRELLPRLTNGFQVRDSLFEEVLAALQSDGNLPAKQQALAVLRKSMQAHHGGAGCGVAAGKILKRENTDQLVTREALERYVTGPLAERAFEGDDAVKCECAKLLLAVTTCLPVDVYRPLFTSATLRSLLWLMEDACRRRAKGAVEEMWVAALSTLRNVMTVMELPGEFSKRALGYAATRHDCFEAVDFCHVLLARVLLPRLTGEGGGCCVHGERPRARQEPRRAVEGLQHAGVRRRAARGRGRDAGAELHPRRHEAGALGGVEPRASARDAEGRGHLRQRAGHAVAGEPDARHAPAQLRRALGHQQDRIHRQQAADWGAAGAGGGGDARQDTELPGFLHGGPDESGEHAGEPGMRVRGGGAGDNGCGRHTYAREDVSGG</sequence>
<dbReference type="GeneID" id="94195887"/>
<reference evidence="2 3" key="1">
    <citation type="submission" date="2021-06" db="EMBL/GenBank/DDBJ databases">
        <title>Genome sequence of Babesia caballi.</title>
        <authorList>
            <person name="Yamagishi J."/>
            <person name="Kidaka T."/>
            <person name="Ochi A."/>
        </authorList>
    </citation>
    <scope>NUCLEOTIDE SEQUENCE [LARGE SCALE GENOMIC DNA]</scope>
    <source>
        <strain evidence="2">USDA-D6B2</strain>
    </source>
</reference>
<dbReference type="Proteomes" id="UP001497744">
    <property type="component" value="Unassembled WGS sequence"/>
</dbReference>
<keyword evidence="3" id="KW-1185">Reference proteome</keyword>
<accession>A0AAV4LZ31</accession>
<comment type="caution">
    <text evidence="2">The sequence shown here is derived from an EMBL/GenBank/DDBJ whole genome shotgun (WGS) entry which is preliminary data.</text>
</comment>
<dbReference type="AlphaFoldDB" id="A0AAV4LZ31"/>
<dbReference type="RefSeq" id="XP_067716475.1">
    <property type="nucleotide sequence ID" value="XM_067860374.1"/>
</dbReference>
<organism evidence="2 3">
    <name type="scientific">Babesia caballi</name>
    <dbReference type="NCBI Taxonomy" id="5871"/>
    <lineage>
        <taxon>Eukaryota</taxon>
        <taxon>Sar</taxon>
        <taxon>Alveolata</taxon>
        <taxon>Apicomplexa</taxon>
        <taxon>Aconoidasida</taxon>
        <taxon>Piroplasmida</taxon>
        <taxon>Babesiidae</taxon>
        <taxon>Babesia</taxon>
    </lineage>
</organism>
<feature type="compositionally biased region" description="Gly residues" evidence="1">
    <location>
        <begin position="831"/>
        <end position="840"/>
    </location>
</feature>
<evidence type="ECO:0000313" key="2">
    <source>
        <dbReference type="EMBL" id="GIX64406.1"/>
    </source>
</evidence>